<keyword evidence="1" id="KW-0472">Membrane</keyword>
<keyword evidence="1" id="KW-1133">Transmembrane helix</keyword>
<evidence type="ECO:0000313" key="2">
    <source>
        <dbReference type="EMBL" id="MFC7320274.1"/>
    </source>
</evidence>
<organism evidence="2 3">
    <name type="scientific">Halobacillus campisalis</name>
    <dbReference type="NCBI Taxonomy" id="435909"/>
    <lineage>
        <taxon>Bacteria</taxon>
        <taxon>Bacillati</taxon>
        <taxon>Bacillota</taxon>
        <taxon>Bacilli</taxon>
        <taxon>Bacillales</taxon>
        <taxon>Bacillaceae</taxon>
        <taxon>Halobacillus</taxon>
    </lineage>
</organism>
<evidence type="ECO:0000313" key="3">
    <source>
        <dbReference type="Proteomes" id="UP001596494"/>
    </source>
</evidence>
<proteinExistence type="predicted"/>
<keyword evidence="3" id="KW-1185">Reference proteome</keyword>
<feature type="transmembrane region" description="Helical" evidence="1">
    <location>
        <begin position="12"/>
        <end position="30"/>
    </location>
</feature>
<name>A0ABW2K0L2_9BACI</name>
<sequence>MNLFRQTIDVSVVAVFSVLFAGYAVFIYPFEKLNEKLSSEVREKKVKYATFS</sequence>
<reference evidence="3" key="1">
    <citation type="journal article" date="2019" name="Int. J. Syst. Evol. Microbiol.">
        <title>The Global Catalogue of Microorganisms (GCM) 10K type strain sequencing project: providing services to taxonomists for standard genome sequencing and annotation.</title>
        <authorList>
            <consortium name="The Broad Institute Genomics Platform"/>
            <consortium name="The Broad Institute Genome Sequencing Center for Infectious Disease"/>
            <person name="Wu L."/>
            <person name="Ma J."/>
        </authorList>
    </citation>
    <scope>NUCLEOTIDE SEQUENCE [LARGE SCALE GENOMIC DNA]</scope>
    <source>
        <strain evidence="3">CCUG 73951</strain>
    </source>
</reference>
<dbReference type="RefSeq" id="WP_253937079.1">
    <property type="nucleotide sequence ID" value="NZ_JAPVRC010000001.1"/>
</dbReference>
<accession>A0ABW2K0L2</accession>
<dbReference type="EMBL" id="JBHTBY010000005">
    <property type="protein sequence ID" value="MFC7320274.1"/>
    <property type="molecule type" value="Genomic_DNA"/>
</dbReference>
<dbReference type="Proteomes" id="UP001596494">
    <property type="component" value="Unassembled WGS sequence"/>
</dbReference>
<evidence type="ECO:0000256" key="1">
    <source>
        <dbReference type="SAM" id="Phobius"/>
    </source>
</evidence>
<gene>
    <name evidence="2" type="ORF">ACFQMN_05240</name>
</gene>
<protein>
    <submittedName>
        <fullName evidence="2">Uncharacterized protein</fullName>
    </submittedName>
</protein>
<keyword evidence="1" id="KW-0812">Transmembrane</keyword>
<comment type="caution">
    <text evidence="2">The sequence shown here is derived from an EMBL/GenBank/DDBJ whole genome shotgun (WGS) entry which is preliminary data.</text>
</comment>